<evidence type="ECO:0000256" key="4">
    <source>
        <dbReference type="PROSITE-ProRule" id="PRU00024"/>
    </source>
</evidence>
<dbReference type="SUPFAM" id="SSF57845">
    <property type="entry name" value="B-box zinc-binding domain"/>
    <property type="match status" value="1"/>
</dbReference>
<dbReference type="SUPFAM" id="SSF57850">
    <property type="entry name" value="RING/U-box"/>
    <property type="match status" value="1"/>
</dbReference>
<accession>A0A671VYW3</accession>
<dbReference type="SMART" id="SM00184">
    <property type="entry name" value="RING"/>
    <property type="match status" value="1"/>
</dbReference>
<dbReference type="InParanoid" id="A0A671VYW3"/>
<dbReference type="PROSITE" id="PS50089">
    <property type="entry name" value="ZF_RING_2"/>
    <property type="match status" value="1"/>
</dbReference>
<dbReference type="InterPro" id="IPR027370">
    <property type="entry name" value="Znf-RING_euk"/>
</dbReference>
<dbReference type="Gene3D" id="3.30.160.60">
    <property type="entry name" value="Classic Zinc Finger"/>
    <property type="match status" value="1"/>
</dbReference>
<evidence type="ECO:0000256" key="5">
    <source>
        <dbReference type="SAM" id="MobiDB-lite"/>
    </source>
</evidence>
<dbReference type="InterPro" id="IPR013083">
    <property type="entry name" value="Znf_RING/FYVE/PHD"/>
</dbReference>
<keyword evidence="1" id="KW-0479">Metal-binding</keyword>
<evidence type="ECO:0000256" key="2">
    <source>
        <dbReference type="ARBA" id="ARBA00022771"/>
    </source>
</evidence>
<protein>
    <recommendedName>
        <fullName evidence="10">RING-type domain-containing protein</fullName>
    </recommendedName>
</protein>
<dbReference type="InterPro" id="IPR050143">
    <property type="entry name" value="TRIM/RBCC"/>
</dbReference>
<feature type="domain" description="RING-type" evidence="6">
    <location>
        <begin position="11"/>
        <end position="51"/>
    </location>
</feature>
<dbReference type="GO" id="GO:0008270">
    <property type="term" value="F:zinc ion binding"/>
    <property type="evidence" value="ECO:0007669"/>
    <property type="project" value="UniProtKB-KW"/>
</dbReference>
<name>A0A671VYW3_SPAAU</name>
<evidence type="ECO:0000256" key="1">
    <source>
        <dbReference type="ARBA" id="ARBA00022723"/>
    </source>
</evidence>
<dbReference type="InterPro" id="IPR001841">
    <property type="entry name" value="Znf_RING"/>
</dbReference>
<evidence type="ECO:0000256" key="3">
    <source>
        <dbReference type="ARBA" id="ARBA00022833"/>
    </source>
</evidence>
<dbReference type="Pfam" id="PF13445">
    <property type="entry name" value="zf-RING_UBOX"/>
    <property type="match status" value="1"/>
</dbReference>
<dbReference type="PROSITE" id="PS00518">
    <property type="entry name" value="ZF_RING_1"/>
    <property type="match status" value="1"/>
</dbReference>
<evidence type="ECO:0000259" key="6">
    <source>
        <dbReference type="PROSITE" id="PS50089"/>
    </source>
</evidence>
<keyword evidence="9" id="KW-1185">Reference proteome</keyword>
<reference evidence="8" key="2">
    <citation type="submission" date="2025-08" db="UniProtKB">
        <authorList>
            <consortium name="Ensembl"/>
        </authorList>
    </citation>
    <scope>IDENTIFICATION</scope>
</reference>
<organism evidence="8 9">
    <name type="scientific">Sparus aurata</name>
    <name type="common">Gilthead sea bream</name>
    <dbReference type="NCBI Taxonomy" id="8175"/>
    <lineage>
        <taxon>Eukaryota</taxon>
        <taxon>Metazoa</taxon>
        <taxon>Chordata</taxon>
        <taxon>Craniata</taxon>
        <taxon>Vertebrata</taxon>
        <taxon>Euteleostomi</taxon>
        <taxon>Actinopterygii</taxon>
        <taxon>Neopterygii</taxon>
        <taxon>Teleostei</taxon>
        <taxon>Neoteleostei</taxon>
        <taxon>Acanthomorphata</taxon>
        <taxon>Eupercaria</taxon>
        <taxon>Spariformes</taxon>
        <taxon>Sparidae</taxon>
        <taxon>Sparus</taxon>
    </lineage>
</organism>
<dbReference type="AlphaFoldDB" id="A0A671VYW3"/>
<dbReference type="InterPro" id="IPR000315">
    <property type="entry name" value="Znf_B-box"/>
</dbReference>
<evidence type="ECO:0008006" key="10">
    <source>
        <dbReference type="Google" id="ProtNLM"/>
    </source>
</evidence>
<evidence type="ECO:0000313" key="8">
    <source>
        <dbReference type="Ensembl" id="ENSSAUP00010031534.1"/>
    </source>
</evidence>
<feature type="domain" description="B box-type" evidence="7">
    <location>
        <begin position="83"/>
        <end position="136"/>
    </location>
</feature>
<keyword evidence="3" id="KW-0862">Zinc</keyword>
<dbReference type="PANTHER" id="PTHR24103">
    <property type="entry name" value="E3 UBIQUITIN-PROTEIN LIGASE TRIM"/>
    <property type="match status" value="1"/>
</dbReference>
<dbReference type="PROSITE" id="PS50119">
    <property type="entry name" value="ZF_BBOX"/>
    <property type="match status" value="1"/>
</dbReference>
<evidence type="ECO:0000259" key="7">
    <source>
        <dbReference type="PROSITE" id="PS50119"/>
    </source>
</evidence>
<dbReference type="InterPro" id="IPR017907">
    <property type="entry name" value="Znf_RING_CS"/>
</dbReference>
<sequence length="345" mass="39384">MGFRSDEDLLCSLCREIFKEPVLLTCGHSFCNACLQKWWRQKTTFECPFCKKWSSHRNPPQNLALRKLCEAHLLERTERLSTGPVDLCSLHAEKLKLFCLDHQQPVCIICLHSNSHISCIIRPVDEAARDHRRILQGLLKPAQQKLEVFKDTKGNFDQTAIEIEVQGQDTERQIKDVFAMLSKFLKEEEEARLRVVRQEKMEKIQMMKDRSVALSRETAALSDRVRATEEVLRAENLSFLQRYKSAAEVAQQPLPDDLQPVPGGLINMAKHLNNLPIKILESIKKKATRTVNPQTADPKPTAGSAGEGLREVMGTMTYFFGPEPILGFCILDLYLSIMQSQQYCD</sequence>
<reference evidence="8" key="1">
    <citation type="submission" date="2021-04" db="EMBL/GenBank/DDBJ databases">
        <authorList>
            <consortium name="Wellcome Sanger Institute Data Sharing"/>
        </authorList>
    </citation>
    <scope>NUCLEOTIDE SEQUENCE [LARGE SCALE GENOMIC DNA]</scope>
</reference>
<keyword evidence="2 4" id="KW-0863">Zinc-finger</keyword>
<dbReference type="OMA" id="NSHISCI"/>
<feature type="region of interest" description="Disordered" evidence="5">
    <location>
        <begin position="288"/>
        <end position="307"/>
    </location>
</feature>
<dbReference type="Ensembl" id="ENSSAUT00010033239.1">
    <property type="protein sequence ID" value="ENSSAUP00010031534.1"/>
    <property type="gene ID" value="ENSSAUG00010013466.1"/>
</dbReference>
<proteinExistence type="predicted"/>
<dbReference type="GeneTree" id="ENSGT00970000193390"/>
<dbReference type="Gene3D" id="3.30.40.10">
    <property type="entry name" value="Zinc/RING finger domain, C3HC4 (zinc finger)"/>
    <property type="match status" value="1"/>
</dbReference>
<reference evidence="8" key="3">
    <citation type="submission" date="2025-09" db="UniProtKB">
        <authorList>
            <consortium name="Ensembl"/>
        </authorList>
    </citation>
    <scope>IDENTIFICATION</scope>
</reference>
<dbReference type="Proteomes" id="UP000472265">
    <property type="component" value="Chromosome 16"/>
</dbReference>
<evidence type="ECO:0000313" key="9">
    <source>
        <dbReference type="Proteomes" id="UP000472265"/>
    </source>
</evidence>
<dbReference type="Pfam" id="PF00643">
    <property type="entry name" value="zf-B_box"/>
    <property type="match status" value="1"/>
</dbReference>